<dbReference type="EMBL" id="HBEC01042403">
    <property type="protein sequence ID" value="CAD8308639.1"/>
    <property type="molecule type" value="Transcribed_RNA"/>
</dbReference>
<feature type="compositionally biased region" description="Pro residues" evidence="1">
    <location>
        <begin position="86"/>
        <end position="99"/>
    </location>
</feature>
<name>A0A7R9VZ39_9CHLO</name>
<feature type="compositionally biased region" description="Basic residues" evidence="1">
    <location>
        <begin position="20"/>
        <end position="33"/>
    </location>
</feature>
<proteinExistence type="predicted"/>
<feature type="compositionally biased region" description="Low complexity" evidence="1">
    <location>
        <begin position="71"/>
        <end position="85"/>
    </location>
</feature>
<feature type="region of interest" description="Disordered" evidence="1">
    <location>
        <begin position="1"/>
        <end position="148"/>
    </location>
</feature>
<evidence type="ECO:0000256" key="1">
    <source>
        <dbReference type="SAM" id="MobiDB-lite"/>
    </source>
</evidence>
<sequence length="148" mass="16294">MAPAAASLRSSGGATARIAHGVHTRAREHRMRVHVLPSGSSGAGGLHEMQRPAPGGVPQQGFRPFKKRWSQPQLKPQSQPQQQRQPPTPPTTQTPPQQQPKPQQQQQQQQRQQRQRAELESHGGAAGVPAHHRNPLPVLPQRRLRVAP</sequence>
<accession>A0A7R9VZ39</accession>
<dbReference type="AlphaFoldDB" id="A0A7R9VZ39"/>
<feature type="compositionally biased region" description="Low complexity" evidence="1">
    <location>
        <begin position="100"/>
        <end position="112"/>
    </location>
</feature>
<protein>
    <submittedName>
        <fullName evidence="2">Uncharacterized protein</fullName>
    </submittedName>
</protein>
<organism evidence="2">
    <name type="scientific">Chlamydomonas euryale</name>
    <dbReference type="NCBI Taxonomy" id="1486919"/>
    <lineage>
        <taxon>Eukaryota</taxon>
        <taxon>Viridiplantae</taxon>
        <taxon>Chlorophyta</taxon>
        <taxon>core chlorophytes</taxon>
        <taxon>Chlorophyceae</taxon>
        <taxon>CS clade</taxon>
        <taxon>Chlamydomonadales</taxon>
        <taxon>Chlamydomonadaceae</taxon>
        <taxon>Chlamydomonas</taxon>
    </lineage>
</organism>
<gene>
    <name evidence="2" type="ORF">CEUR00632_LOCUS19747</name>
</gene>
<evidence type="ECO:0000313" key="2">
    <source>
        <dbReference type="EMBL" id="CAD8308639.1"/>
    </source>
</evidence>
<reference evidence="2" key="1">
    <citation type="submission" date="2021-01" db="EMBL/GenBank/DDBJ databases">
        <authorList>
            <person name="Corre E."/>
            <person name="Pelletier E."/>
            <person name="Niang G."/>
            <person name="Scheremetjew M."/>
            <person name="Finn R."/>
            <person name="Kale V."/>
            <person name="Holt S."/>
            <person name="Cochrane G."/>
            <person name="Meng A."/>
            <person name="Brown T."/>
            <person name="Cohen L."/>
        </authorList>
    </citation>
    <scope>NUCLEOTIDE SEQUENCE</scope>
    <source>
        <strain evidence="2">CCMP219</strain>
    </source>
</reference>